<evidence type="ECO:0000256" key="2">
    <source>
        <dbReference type="SAM" id="Phobius"/>
    </source>
</evidence>
<dbReference type="AlphaFoldDB" id="A0A2S4KMQ7"/>
<gene>
    <name evidence="3" type="ORF">TPAR_08303</name>
</gene>
<evidence type="ECO:0000256" key="1">
    <source>
        <dbReference type="SAM" id="MobiDB-lite"/>
    </source>
</evidence>
<keyword evidence="2" id="KW-0472">Membrane</keyword>
<name>A0A2S4KMQ7_9HYPO</name>
<accession>A0A2S4KMQ7</accession>
<organism evidence="3 4">
    <name type="scientific">Tolypocladium paradoxum</name>
    <dbReference type="NCBI Taxonomy" id="94208"/>
    <lineage>
        <taxon>Eukaryota</taxon>
        <taxon>Fungi</taxon>
        <taxon>Dikarya</taxon>
        <taxon>Ascomycota</taxon>
        <taxon>Pezizomycotina</taxon>
        <taxon>Sordariomycetes</taxon>
        <taxon>Hypocreomycetidae</taxon>
        <taxon>Hypocreales</taxon>
        <taxon>Ophiocordycipitaceae</taxon>
        <taxon>Tolypocladium</taxon>
    </lineage>
</organism>
<protein>
    <submittedName>
        <fullName evidence="3">Uncharacterized protein</fullName>
    </submittedName>
</protein>
<dbReference type="OrthoDB" id="5425637at2759"/>
<evidence type="ECO:0000313" key="4">
    <source>
        <dbReference type="Proteomes" id="UP000237481"/>
    </source>
</evidence>
<feature type="transmembrane region" description="Helical" evidence="2">
    <location>
        <begin position="47"/>
        <end position="71"/>
    </location>
</feature>
<proteinExistence type="predicted"/>
<dbReference type="Proteomes" id="UP000237481">
    <property type="component" value="Unassembled WGS sequence"/>
</dbReference>
<feature type="compositionally biased region" description="Basic and acidic residues" evidence="1">
    <location>
        <begin position="96"/>
        <end position="105"/>
    </location>
</feature>
<feature type="region of interest" description="Disordered" evidence="1">
    <location>
        <begin position="1"/>
        <end position="32"/>
    </location>
</feature>
<keyword evidence="2" id="KW-0812">Transmembrane</keyword>
<keyword evidence="4" id="KW-1185">Reference proteome</keyword>
<sequence length="148" mass="15486">MATTTHSFPLATQGINAGGGPAPDPDSGVEAGASGNSNAMGISTGGLVAIIVVVVAVSLIGVTTATLFFVAKKREWKVREKVRRSARRVVTALTPRRTEFPDSAKKSTGSSRRGRAKIADDVPPTPRLHPEDVEKGLAQAEVKSKGRK</sequence>
<feature type="region of interest" description="Disordered" evidence="1">
    <location>
        <begin position="96"/>
        <end position="148"/>
    </location>
</feature>
<keyword evidence="2" id="KW-1133">Transmembrane helix</keyword>
<evidence type="ECO:0000313" key="3">
    <source>
        <dbReference type="EMBL" id="POR31472.1"/>
    </source>
</evidence>
<dbReference type="EMBL" id="PKSG01001033">
    <property type="protein sequence ID" value="POR31472.1"/>
    <property type="molecule type" value="Genomic_DNA"/>
</dbReference>
<reference evidence="3 4" key="1">
    <citation type="submission" date="2018-01" db="EMBL/GenBank/DDBJ databases">
        <title>Harnessing the power of phylogenomics to disentangle the directionality and signatures of interkingdom host jumping in the parasitic fungal genus Tolypocladium.</title>
        <authorList>
            <person name="Quandt C.A."/>
            <person name="Patterson W."/>
            <person name="Spatafora J.W."/>
        </authorList>
    </citation>
    <scope>NUCLEOTIDE SEQUENCE [LARGE SCALE GENOMIC DNA]</scope>
    <source>
        <strain evidence="3 4">NRBC 100945</strain>
    </source>
</reference>
<comment type="caution">
    <text evidence="3">The sequence shown here is derived from an EMBL/GenBank/DDBJ whole genome shotgun (WGS) entry which is preliminary data.</text>
</comment>